<dbReference type="CDD" id="cd00761">
    <property type="entry name" value="Glyco_tranf_GTA_type"/>
    <property type="match status" value="1"/>
</dbReference>
<feature type="domain" description="Glycosyltransferase 2-like" evidence="1">
    <location>
        <begin position="11"/>
        <end position="100"/>
    </location>
</feature>
<dbReference type="Proteomes" id="UP000005566">
    <property type="component" value="Unassembled WGS sequence"/>
</dbReference>
<keyword evidence="3" id="KW-1185">Reference proteome</keyword>
<dbReference type="GO" id="GO:0016758">
    <property type="term" value="F:hexosyltransferase activity"/>
    <property type="evidence" value="ECO:0007669"/>
    <property type="project" value="UniProtKB-ARBA"/>
</dbReference>
<proteinExistence type="predicted"/>
<evidence type="ECO:0000313" key="3">
    <source>
        <dbReference type="Proteomes" id="UP000005566"/>
    </source>
</evidence>
<evidence type="ECO:0000313" key="2">
    <source>
        <dbReference type="EMBL" id="EIA10423.1"/>
    </source>
</evidence>
<dbReference type="EMBL" id="AHKF01000006">
    <property type="protein sequence ID" value="EIA10423.1"/>
    <property type="molecule type" value="Genomic_DNA"/>
</dbReference>
<dbReference type="PANTHER" id="PTHR22916">
    <property type="entry name" value="GLYCOSYLTRANSFERASE"/>
    <property type="match status" value="1"/>
</dbReference>
<gene>
    <name evidence="2" type="ORF">HJ01_00283</name>
</gene>
<dbReference type="eggNOG" id="COG1215">
    <property type="taxonomic scope" value="Bacteria"/>
</dbReference>
<dbReference type="AlphaFoldDB" id="H7FM85"/>
<dbReference type="InterPro" id="IPR029044">
    <property type="entry name" value="Nucleotide-diphossugar_trans"/>
</dbReference>
<dbReference type="Gene3D" id="3.90.550.10">
    <property type="entry name" value="Spore Coat Polysaccharide Biosynthesis Protein SpsA, Chain A"/>
    <property type="match status" value="1"/>
</dbReference>
<dbReference type="STRING" id="1086011.HJ01_00283"/>
<comment type="caution">
    <text evidence="2">The sequence shown here is derived from an EMBL/GenBank/DDBJ whole genome shotgun (WGS) entry which is preliminary data.</text>
</comment>
<protein>
    <submittedName>
        <fullName evidence="2">Glycosyltransferase protein</fullName>
    </submittedName>
</protein>
<organism evidence="2 3">
    <name type="scientific">Flavobacterium frigoris (strain PS1)</name>
    <dbReference type="NCBI Taxonomy" id="1086011"/>
    <lineage>
        <taxon>Bacteria</taxon>
        <taxon>Pseudomonadati</taxon>
        <taxon>Bacteroidota</taxon>
        <taxon>Flavobacteriia</taxon>
        <taxon>Flavobacteriales</taxon>
        <taxon>Flavobacteriaceae</taxon>
        <taxon>Flavobacterium</taxon>
    </lineage>
</organism>
<sequence>MFKQKLNSDISWEVLLIDNNSNDNTAEVGTDIWKNFHSEINLTVISEPMPGLSYARKKAVSSAKGELLLFCDDDNWLDENYLQIAFDFMKNNPNVGVLGGKGIAVSSIEFPDWFTTYQGGYAVGVQNIGSDKINNRGYVWGSGMVVRTGEILSLYNSGFISLLTGRKGVNLSAGDDSEICKWFLLVEKDLFFNEQLIFKHYIEPFRLTVEYYKNMNNGFTLSQRALNQYDFILFLLNKKRKASFFKIISLFVIFLFERNRLKIKILLEFINKTPLTFHRQTKNILQSRKLFIENESEA</sequence>
<dbReference type="SUPFAM" id="SSF53448">
    <property type="entry name" value="Nucleotide-diphospho-sugar transferases"/>
    <property type="match status" value="1"/>
</dbReference>
<dbReference type="Pfam" id="PF00535">
    <property type="entry name" value="Glycos_transf_2"/>
    <property type="match status" value="1"/>
</dbReference>
<name>H7FM85_FLAFP</name>
<reference evidence="2 3" key="1">
    <citation type="journal article" date="2014" name="Acta Crystallogr. D">
        <title>Structure-based characterization and antifreeze properties of a hyperactive ice-binding protein from the Antarctic bacterium Flavobacterium frigoris PS1.</title>
        <authorList>
            <person name="Do H."/>
            <person name="Kim S.J."/>
            <person name="Kim H.J."/>
            <person name="Lee J.H."/>
        </authorList>
    </citation>
    <scope>NUCLEOTIDE SEQUENCE [LARGE SCALE GENOMIC DNA]</scope>
    <source>
        <strain evidence="2 3">PS1</strain>
    </source>
</reference>
<dbReference type="PATRIC" id="fig|1086011.3.peg.277"/>
<evidence type="ECO:0000259" key="1">
    <source>
        <dbReference type="Pfam" id="PF00535"/>
    </source>
</evidence>
<dbReference type="InterPro" id="IPR001173">
    <property type="entry name" value="Glyco_trans_2-like"/>
</dbReference>
<accession>H7FM85</accession>